<dbReference type="AlphaFoldDB" id="A0A212LAQ5"/>
<proteinExistence type="predicted"/>
<evidence type="ECO:0000313" key="2">
    <source>
        <dbReference type="EMBL" id="SCM74653.1"/>
    </source>
</evidence>
<keyword evidence="1" id="KW-0472">Membrane</keyword>
<keyword evidence="1" id="KW-0812">Transmembrane</keyword>
<dbReference type="RefSeq" id="WP_100079015.1">
    <property type="nucleotide sequence ID" value="NZ_LT608334.1"/>
</dbReference>
<reference evidence="2" key="1">
    <citation type="submission" date="2016-08" db="EMBL/GenBank/DDBJ databases">
        <authorList>
            <person name="Seilhamer J.J."/>
        </authorList>
    </citation>
    <scope>NUCLEOTIDE SEQUENCE</scope>
    <source>
        <strain evidence="2">86</strain>
    </source>
</reference>
<dbReference type="EMBL" id="FMJD01000005">
    <property type="protein sequence ID" value="SCM74653.1"/>
    <property type="molecule type" value="Genomic_DNA"/>
</dbReference>
<sequence>MSHLFGYALVGAGVYVVVQVLKREMTRVAELLREANAEPVRIEIRMERDPVTGVYRDRH</sequence>
<keyword evidence="1" id="KW-1133">Transmembrane helix</keyword>
<gene>
    <name evidence="2" type="ORF">KL86PLE_130300</name>
</gene>
<accession>A0A212LAQ5</accession>
<evidence type="ECO:0000256" key="1">
    <source>
        <dbReference type="SAM" id="Phobius"/>
    </source>
</evidence>
<feature type="transmembrane region" description="Helical" evidence="1">
    <location>
        <begin position="6"/>
        <end position="21"/>
    </location>
</feature>
<name>A0A212LAQ5_9HYPH</name>
<organism evidence="2">
    <name type="scientific">uncultured Pleomorphomonas sp</name>
    <dbReference type="NCBI Taxonomy" id="442121"/>
    <lineage>
        <taxon>Bacteria</taxon>
        <taxon>Pseudomonadati</taxon>
        <taxon>Pseudomonadota</taxon>
        <taxon>Alphaproteobacteria</taxon>
        <taxon>Hyphomicrobiales</taxon>
        <taxon>Pleomorphomonadaceae</taxon>
        <taxon>Pleomorphomonas</taxon>
        <taxon>environmental samples</taxon>
    </lineage>
</organism>
<protein>
    <submittedName>
        <fullName evidence="2">Uncharacterized protein</fullName>
    </submittedName>
</protein>